<protein>
    <submittedName>
        <fullName evidence="2">Uncharacterized protein</fullName>
    </submittedName>
</protein>
<gene>
    <name evidence="2" type="ORF">MOO44_00145</name>
</gene>
<geneLocation type="plasmid" evidence="2 3">
    <name>p1unnamed</name>
</geneLocation>
<feature type="transmembrane region" description="Helical" evidence="1">
    <location>
        <begin position="5"/>
        <end position="28"/>
    </location>
</feature>
<name>A0A976RQR0_9LACO</name>
<keyword evidence="2" id="KW-0614">Plasmid</keyword>
<dbReference type="KEGG" id="lbe:MOO44_00145"/>
<reference evidence="2" key="1">
    <citation type="journal article" date="2022" name="Int. J. Syst. Evol. Microbiol.">
        <title>Apilactobacillus apisilvae sp. nov., Nicolia spurrieriana gen. nov. sp. nov., Bombilactobacillus folatiphilus sp. nov. and Bombilactobacillus thymidiniphilus sp. nov., four new lactic acid bacterial isolates from stingless bees Tetragonula carbonaria and Austroplebeia australis.</title>
        <authorList>
            <person name="Oliphant S.A."/>
            <person name="Watson-Haigh N.S."/>
            <person name="Sumby K.M."/>
            <person name="Gardner J."/>
            <person name="Groom S."/>
            <person name="Jiranek V."/>
        </authorList>
    </citation>
    <scope>NUCLEOTIDE SEQUENCE</scope>
    <source>
        <strain evidence="2">SGEP1_A5</strain>
    </source>
</reference>
<evidence type="ECO:0000256" key="1">
    <source>
        <dbReference type="SAM" id="Phobius"/>
    </source>
</evidence>
<feature type="transmembrane region" description="Helical" evidence="1">
    <location>
        <begin position="72"/>
        <end position="89"/>
    </location>
</feature>
<dbReference type="RefSeq" id="WP_260115896.1">
    <property type="nucleotide sequence ID" value="NZ_CP093360.1"/>
</dbReference>
<proteinExistence type="predicted"/>
<accession>A0A976RQR0</accession>
<sequence>MRMFIINLCAANAAIWLSAGFAHLIFGWYNFDQSQKFNRIFWKSQGLGAMILIIAFMALWSVHLKFFTTKPMLLESLFSGLILIGIPVIKSPIKKLFFALKTYEED</sequence>
<keyword evidence="1" id="KW-1133">Transmembrane helix</keyword>
<organism evidence="2 3">
    <name type="scientific">Nicoliella spurrieriana</name>
    <dbReference type="NCBI Taxonomy" id="2925830"/>
    <lineage>
        <taxon>Bacteria</taxon>
        <taxon>Bacillati</taxon>
        <taxon>Bacillota</taxon>
        <taxon>Bacilli</taxon>
        <taxon>Lactobacillales</taxon>
        <taxon>Lactobacillaceae</taxon>
        <taxon>Nicoliella</taxon>
    </lineage>
</organism>
<keyword evidence="1" id="KW-0472">Membrane</keyword>
<evidence type="ECO:0000313" key="3">
    <source>
        <dbReference type="Proteomes" id="UP000831181"/>
    </source>
</evidence>
<dbReference type="EMBL" id="CP093360">
    <property type="protein sequence ID" value="UQS86089.1"/>
    <property type="molecule type" value="Genomic_DNA"/>
</dbReference>
<dbReference type="AlphaFoldDB" id="A0A976RQR0"/>
<keyword evidence="3" id="KW-1185">Reference proteome</keyword>
<keyword evidence="1" id="KW-0812">Transmembrane</keyword>
<feature type="transmembrane region" description="Helical" evidence="1">
    <location>
        <begin position="40"/>
        <end position="60"/>
    </location>
</feature>
<evidence type="ECO:0000313" key="2">
    <source>
        <dbReference type="EMBL" id="UQS86089.1"/>
    </source>
</evidence>
<dbReference type="Proteomes" id="UP000831181">
    <property type="component" value="Plasmid p1unnamed"/>
</dbReference>